<evidence type="ECO:0000313" key="2">
    <source>
        <dbReference type="EMBL" id="VBB17473.1"/>
    </source>
</evidence>
<dbReference type="GeneID" id="39468049"/>
<sequence>MTTDKSCADVLTDLDPNKTSAEQGLYRKFDVRRIDGSDQPGGKHHDSEYFVLDLKHDLHARAALRAYAAVCAMTHPHLSADLIARYGLGSVAQHEAVPADNFNDDTNSLIRSILWLLEMDAAGFLVSHVFVEHGRKLLDAAAGRLAALPPHNPGPTQPRQFVAQSVAKADELLAPLTAQAALAAIETFEIVGENNLSREPNSEDRFILTEFIAHVFDGYAVQQPADDDSRRMPSGGCDDIAST</sequence>
<geneLocation type="plasmid" evidence="3">
    <name>iv</name>
</geneLocation>
<name>A0AAJ5NFJ2_9BURK</name>
<dbReference type="EMBL" id="LR025745">
    <property type="protein sequence ID" value="VBB17473.1"/>
    <property type="molecule type" value="Genomic_DNA"/>
</dbReference>
<accession>A0AAJ5NFJ2</accession>
<dbReference type="AlphaFoldDB" id="A0AAJ5NFJ2"/>
<organism evidence="2 3">
    <name type="scientific">Burkholderia stabilis</name>
    <dbReference type="NCBI Taxonomy" id="95485"/>
    <lineage>
        <taxon>Bacteria</taxon>
        <taxon>Pseudomonadati</taxon>
        <taxon>Pseudomonadota</taxon>
        <taxon>Betaproteobacteria</taxon>
        <taxon>Burkholderiales</taxon>
        <taxon>Burkholderiaceae</taxon>
        <taxon>Burkholderia</taxon>
        <taxon>Burkholderia cepacia complex</taxon>
    </lineage>
</organism>
<reference evidence="2 3" key="1">
    <citation type="submission" date="2017-11" db="EMBL/GenBank/DDBJ databases">
        <authorList>
            <person name="Seth-Smith MB H."/>
        </authorList>
    </citation>
    <scope>NUCLEOTIDE SEQUENCE [LARGE SCALE GENOMIC DNA]</scope>
    <source>
        <strain evidence="2">E</strain>
        <plasmid evidence="3">iv</plasmid>
    </source>
</reference>
<evidence type="ECO:0000256" key="1">
    <source>
        <dbReference type="SAM" id="MobiDB-lite"/>
    </source>
</evidence>
<keyword evidence="3" id="KW-1185">Reference proteome</keyword>
<protein>
    <submittedName>
        <fullName evidence="2">Uncharacterized protein</fullName>
    </submittedName>
</protein>
<dbReference type="RefSeq" id="WP_049036524.1">
    <property type="nucleotide sequence ID" value="NZ_LR025745.1"/>
</dbReference>
<keyword evidence="2" id="KW-0614">Plasmid</keyword>
<gene>
    <name evidence="2" type="ORF">BSTAB16_7692</name>
</gene>
<evidence type="ECO:0000313" key="3">
    <source>
        <dbReference type="Proteomes" id="UP000268684"/>
    </source>
</evidence>
<proteinExistence type="predicted"/>
<dbReference type="Proteomes" id="UP000268684">
    <property type="component" value="Plasmid IV"/>
</dbReference>
<feature type="region of interest" description="Disordered" evidence="1">
    <location>
        <begin position="224"/>
        <end position="243"/>
    </location>
</feature>